<evidence type="ECO:0000313" key="3">
    <source>
        <dbReference type="Proteomes" id="UP000766570"/>
    </source>
</evidence>
<comment type="caution">
    <text evidence="2">The sequence shown here is derived from an EMBL/GenBank/DDBJ whole genome shotgun (WGS) entry which is preliminary data.</text>
</comment>
<name>A0ABS4W8I3_9MICC</name>
<feature type="region of interest" description="Disordered" evidence="1">
    <location>
        <begin position="1"/>
        <end position="25"/>
    </location>
</feature>
<reference evidence="2 3" key="1">
    <citation type="submission" date="2021-03" db="EMBL/GenBank/DDBJ databases">
        <title>Sequencing the genomes of 1000 actinobacteria strains.</title>
        <authorList>
            <person name="Klenk H.-P."/>
        </authorList>
    </citation>
    <scope>NUCLEOTIDE SEQUENCE [LARGE SCALE GENOMIC DNA]</scope>
    <source>
        <strain evidence="2 3">DSM 15454</strain>
    </source>
</reference>
<dbReference type="EMBL" id="JAGIOE010000001">
    <property type="protein sequence ID" value="MBP2372511.1"/>
    <property type="molecule type" value="Genomic_DNA"/>
</dbReference>
<proteinExistence type="predicted"/>
<gene>
    <name evidence="2" type="ORF">JOF46_000423</name>
</gene>
<keyword evidence="3" id="KW-1185">Reference proteome</keyword>
<accession>A0ABS4W8I3</accession>
<evidence type="ECO:0000256" key="1">
    <source>
        <dbReference type="SAM" id="MobiDB-lite"/>
    </source>
</evidence>
<sequence length="25" mass="2796">MCQETDPPQAHPNGTVMLRIRGGRM</sequence>
<organism evidence="2 3">
    <name type="scientific">Paeniglutamicibacter psychrophenolicus</name>
    <dbReference type="NCBI Taxonomy" id="257454"/>
    <lineage>
        <taxon>Bacteria</taxon>
        <taxon>Bacillati</taxon>
        <taxon>Actinomycetota</taxon>
        <taxon>Actinomycetes</taxon>
        <taxon>Micrococcales</taxon>
        <taxon>Micrococcaceae</taxon>
        <taxon>Paeniglutamicibacter</taxon>
    </lineage>
</organism>
<dbReference type="Proteomes" id="UP000766570">
    <property type="component" value="Unassembled WGS sequence"/>
</dbReference>
<evidence type="ECO:0000313" key="2">
    <source>
        <dbReference type="EMBL" id="MBP2372511.1"/>
    </source>
</evidence>
<protein>
    <submittedName>
        <fullName evidence="2">Uncharacterized protein</fullName>
    </submittedName>
</protein>